<name>A0A178Z2Q1_9EURO</name>
<comment type="catalytic activity">
    <reaction evidence="12">
        <text>L-threonyl-[protein] + ATP = O-phospho-L-threonyl-[protein] + ADP + H(+)</text>
        <dbReference type="Rhea" id="RHEA:46608"/>
        <dbReference type="Rhea" id="RHEA-COMP:11060"/>
        <dbReference type="Rhea" id="RHEA-COMP:11605"/>
        <dbReference type="ChEBI" id="CHEBI:15378"/>
        <dbReference type="ChEBI" id="CHEBI:30013"/>
        <dbReference type="ChEBI" id="CHEBI:30616"/>
        <dbReference type="ChEBI" id="CHEBI:61977"/>
        <dbReference type="ChEBI" id="CHEBI:456216"/>
        <dbReference type="EC" id="2.7.11.1"/>
    </reaction>
</comment>
<proteinExistence type="predicted"/>
<evidence type="ECO:0000256" key="9">
    <source>
        <dbReference type="ARBA" id="ARBA00022840"/>
    </source>
</evidence>
<feature type="compositionally biased region" description="Acidic residues" evidence="14">
    <location>
        <begin position="790"/>
        <end position="809"/>
    </location>
</feature>
<dbReference type="InterPro" id="IPR000719">
    <property type="entry name" value="Prot_kinase_dom"/>
</dbReference>
<dbReference type="GeneID" id="30016177"/>
<feature type="compositionally biased region" description="Basic and acidic residues" evidence="14">
    <location>
        <begin position="811"/>
        <end position="827"/>
    </location>
</feature>
<reference evidence="16 17" key="1">
    <citation type="submission" date="2016-04" db="EMBL/GenBank/DDBJ databases">
        <title>Draft genome of Fonsecaea erecta CBS 125763.</title>
        <authorList>
            <person name="Weiss V.A."/>
            <person name="Vicente V.A."/>
            <person name="Raittz R.T."/>
            <person name="Moreno L.F."/>
            <person name="De Souza E.M."/>
            <person name="Pedrosa F.O."/>
            <person name="Steffens M.B."/>
            <person name="Faoro H."/>
            <person name="Tadra-Sfeir M.Z."/>
            <person name="Najafzadeh M.J."/>
            <person name="Felipe M.S."/>
            <person name="Teixeira M."/>
            <person name="Sun J."/>
            <person name="Xi L."/>
            <person name="Gomes R."/>
            <person name="De Azevedo C.M."/>
            <person name="Salgado C.G."/>
            <person name="Da Silva M.B."/>
            <person name="Nascimento M.F."/>
            <person name="Queiroz-Telles F."/>
            <person name="Attili D.S."/>
            <person name="Gorbushina A."/>
        </authorList>
    </citation>
    <scope>NUCLEOTIDE SEQUENCE [LARGE SCALE GENOMIC DNA]</scope>
    <source>
        <strain evidence="16 17">CBS 125763</strain>
    </source>
</reference>
<comment type="subcellular location">
    <subcellularLocation>
        <location evidence="1">Preautophagosomal structure membrane</location>
        <topology evidence="1">Peripheral membrane protein</topology>
    </subcellularLocation>
</comment>
<feature type="compositionally biased region" description="Basic and acidic residues" evidence="14">
    <location>
        <begin position="840"/>
        <end position="850"/>
    </location>
</feature>
<feature type="region of interest" description="Disordered" evidence="14">
    <location>
        <begin position="732"/>
        <end position="759"/>
    </location>
</feature>
<dbReference type="SUPFAM" id="SSF56112">
    <property type="entry name" value="Protein kinase-like (PK-like)"/>
    <property type="match status" value="1"/>
</dbReference>
<feature type="compositionally biased region" description="Basic and acidic residues" evidence="14">
    <location>
        <begin position="867"/>
        <end position="883"/>
    </location>
</feature>
<dbReference type="GO" id="GO:0010506">
    <property type="term" value="P:regulation of autophagy"/>
    <property type="evidence" value="ECO:0007669"/>
    <property type="project" value="InterPro"/>
</dbReference>
<dbReference type="PROSITE" id="PS00108">
    <property type="entry name" value="PROTEIN_KINASE_ST"/>
    <property type="match status" value="1"/>
</dbReference>
<feature type="compositionally biased region" description="Polar residues" evidence="14">
    <location>
        <begin position="749"/>
        <end position="759"/>
    </location>
</feature>
<dbReference type="InterPro" id="IPR008271">
    <property type="entry name" value="Ser/Thr_kinase_AS"/>
</dbReference>
<feature type="region of interest" description="Disordered" evidence="14">
    <location>
        <begin position="584"/>
        <end position="603"/>
    </location>
</feature>
<dbReference type="OrthoDB" id="626167at2759"/>
<comment type="caution">
    <text evidence="16">The sequence shown here is derived from an EMBL/GenBank/DDBJ whole genome shotgun (WGS) entry which is preliminary data.</text>
</comment>
<dbReference type="EMBL" id="LVYI01000022">
    <property type="protein sequence ID" value="OAP53791.1"/>
    <property type="molecule type" value="Genomic_DNA"/>
</dbReference>
<sequence length="929" mass="104786">MNLFGYGKDATGEEPARCVEGTSPGAPGLGDIAVLMGHIEGRWAEQFLELNQAHVWEPPLRDGSQETDAEIDDEKPEPWRGQMHASISLDRILCHSFLKLPTRQDGWRHGAETMSSRRKGERLRDMLYPLNAESGISSSMFRIDFAPGPNRKPTPRITPELDSRHPPIRIEIGTTTLRRDLGQSVMLDRPAKIYLNDNDPDCLNFWIWSPTRNAVEQRVFKKHTDAFYKRGNCMDEAYFPGLTSTGGSTRAPSRAGYETRTGPTVMEYETRTGLSGTVYQIDGSKIGNGAFRDVYPVKIIGHPVSNLVVPEQTAIQKRQAEMLKEDPQEYQSNPPKPDLVAKVVRLPGNDDQSKQNYREMLEIEAKFVMNHPHPHVNQIYDISYKPGADDRPWIIEQRQKYCLDDECLPFPIDKLDMAKQLLCGLKYLHFHGIMHRDIKPANVMLELIKYYAEGRLRVRWVAKYTDHGMVASTNRMVKGRCGSPWYCAPEVLDNKPYNEKADSFSAGVMMFCMIAEYDPFRKQSNWSPASSSQVRLWMNEEVGPIIETECPQEWRVFFKGMLLENPKARWSVDKGLDYLLSLDQSPTRDSSSNAPSLPWTTGPFTEEEKRMTKKEVFRRNGVMESDDELSDSASTITPTALGIHPDGRALEDDVPVTPKLSCPAELPVTPCQGLAGEDALPSATCTPVFGDEATARTVKQVVDQPAPHDFSAIWDWGELQFHWRKTLPARRAPTSAFAKPRPNPRLQPGITNRTLGFTPFPQTRCSTKAERFSSSQQLTKELTNAIQSAEGEDSEAETERLDGDEDPEVPPDTHDHSGPEDETGRDIGDEEANIQIETAETERDVEDRGPEAAYSTRRGAQTNAPTNDDHENEQREGLNDRESLFLLRPFQPRKRAATDSTEANKRVRNNFNNAKEINLGGGRFARVLR</sequence>
<keyword evidence="10" id="KW-0072">Autophagy</keyword>
<evidence type="ECO:0000256" key="8">
    <source>
        <dbReference type="ARBA" id="ARBA00022777"/>
    </source>
</evidence>
<keyword evidence="7" id="KW-0547">Nucleotide-binding</keyword>
<evidence type="ECO:0000256" key="10">
    <source>
        <dbReference type="ARBA" id="ARBA00023006"/>
    </source>
</evidence>
<dbReference type="Pfam" id="PF00069">
    <property type="entry name" value="Pkinase"/>
    <property type="match status" value="1"/>
</dbReference>
<evidence type="ECO:0000259" key="15">
    <source>
        <dbReference type="PROSITE" id="PS50011"/>
    </source>
</evidence>
<evidence type="ECO:0000256" key="4">
    <source>
        <dbReference type="ARBA" id="ARBA00019599"/>
    </source>
</evidence>
<feature type="domain" description="Protein kinase" evidence="15">
    <location>
        <begin position="280"/>
        <end position="582"/>
    </location>
</feature>
<protein>
    <recommendedName>
        <fullName evidence="3">Serine/threonine-protein kinase ATG1</fullName>
        <ecNumber evidence="2">2.7.11.1</ecNumber>
    </recommendedName>
    <alternativeName>
        <fullName evidence="11">Autophagy-related protein 1</fullName>
    </alternativeName>
    <alternativeName>
        <fullName evidence="4">Serine/threonine-protein kinase atg1</fullName>
    </alternativeName>
</protein>
<evidence type="ECO:0000256" key="1">
    <source>
        <dbReference type="ARBA" id="ARBA00004623"/>
    </source>
</evidence>
<feature type="region of interest" description="Disordered" evidence="14">
    <location>
        <begin position="59"/>
        <end position="78"/>
    </location>
</feature>
<dbReference type="Gene3D" id="1.10.510.10">
    <property type="entry name" value="Transferase(Phosphotransferase) domain 1"/>
    <property type="match status" value="1"/>
</dbReference>
<evidence type="ECO:0000256" key="11">
    <source>
        <dbReference type="ARBA" id="ARBA00030237"/>
    </source>
</evidence>
<keyword evidence="9" id="KW-0067">ATP-binding</keyword>
<dbReference type="AlphaFoldDB" id="A0A178Z2Q1"/>
<dbReference type="Proteomes" id="UP000078343">
    <property type="component" value="Unassembled WGS sequence"/>
</dbReference>
<evidence type="ECO:0000256" key="14">
    <source>
        <dbReference type="SAM" id="MobiDB-lite"/>
    </source>
</evidence>
<feature type="compositionally biased region" description="Acidic residues" evidence="14">
    <location>
        <begin position="65"/>
        <end position="75"/>
    </location>
</feature>
<keyword evidence="5" id="KW-0723">Serine/threonine-protein kinase</keyword>
<dbReference type="GO" id="GO:0005524">
    <property type="term" value="F:ATP binding"/>
    <property type="evidence" value="ECO:0007669"/>
    <property type="project" value="UniProtKB-KW"/>
</dbReference>
<dbReference type="InterPro" id="IPR011009">
    <property type="entry name" value="Kinase-like_dom_sf"/>
</dbReference>
<evidence type="ECO:0000256" key="3">
    <source>
        <dbReference type="ARBA" id="ARBA00018572"/>
    </source>
</evidence>
<keyword evidence="6" id="KW-0808">Transferase</keyword>
<dbReference type="PANTHER" id="PTHR24348:SF22">
    <property type="entry name" value="NON-SPECIFIC SERINE_THREONINE PROTEIN KINASE"/>
    <property type="match status" value="1"/>
</dbReference>
<organism evidence="16 17">
    <name type="scientific">Fonsecaea erecta</name>
    <dbReference type="NCBI Taxonomy" id="1367422"/>
    <lineage>
        <taxon>Eukaryota</taxon>
        <taxon>Fungi</taxon>
        <taxon>Dikarya</taxon>
        <taxon>Ascomycota</taxon>
        <taxon>Pezizomycotina</taxon>
        <taxon>Eurotiomycetes</taxon>
        <taxon>Chaetothyriomycetidae</taxon>
        <taxon>Chaetothyriales</taxon>
        <taxon>Herpotrichiellaceae</taxon>
        <taxon>Fonsecaea</taxon>
    </lineage>
</organism>
<dbReference type="GO" id="GO:0004674">
    <property type="term" value="F:protein serine/threonine kinase activity"/>
    <property type="evidence" value="ECO:0007669"/>
    <property type="project" value="UniProtKB-KW"/>
</dbReference>
<keyword evidence="17" id="KW-1185">Reference proteome</keyword>
<dbReference type="GO" id="GO:0005829">
    <property type="term" value="C:cytosol"/>
    <property type="evidence" value="ECO:0007669"/>
    <property type="project" value="TreeGrafter"/>
</dbReference>
<dbReference type="STRING" id="1367422.A0A178Z2Q1"/>
<dbReference type="PROSITE" id="PS50011">
    <property type="entry name" value="PROTEIN_KINASE_DOM"/>
    <property type="match status" value="1"/>
</dbReference>
<dbReference type="RefSeq" id="XP_018687158.1">
    <property type="nucleotide sequence ID" value="XM_018843514.1"/>
</dbReference>
<evidence type="ECO:0000256" key="5">
    <source>
        <dbReference type="ARBA" id="ARBA00022527"/>
    </source>
</evidence>
<dbReference type="EC" id="2.7.11.1" evidence="2"/>
<evidence type="ECO:0000256" key="12">
    <source>
        <dbReference type="ARBA" id="ARBA00047899"/>
    </source>
</evidence>
<accession>A0A178Z2Q1</accession>
<dbReference type="GO" id="GO:0005776">
    <property type="term" value="C:autophagosome"/>
    <property type="evidence" value="ECO:0007669"/>
    <property type="project" value="TreeGrafter"/>
</dbReference>
<evidence type="ECO:0000256" key="13">
    <source>
        <dbReference type="ARBA" id="ARBA00048679"/>
    </source>
</evidence>
<feature type="region of interest" description="Disordered" evidence="14">
    <location>
        <begin position="141"/>
        <end position="164"/>
    </location>
</feature>
<comment type="catalytic activity">
    <reaction evidence="13">
        <text>L-seryl-[protein] + ATP = O-phospho-L-seryl-[protein] + ADP + H(+)</text>
        <dbReference type="Rhea" id="RHEA:17989"/>
        <dbReference type="Rhea" id="RHEA-COMP:9863"/>
        <dbReference type="Rhea" id="RHEA-COMP:11604"/>
        <dbReference type="ChEBI" id="CHEBI:15378"/>
        <dbReference type="ChEBI" id="CHEBI:29999"/>
        <dbReference type="ChEBI" id="CHEBI:30616"/>
        <dbReference type="ChEBI" id="CHEBI:83421"/>
        <dbReference type="ChEBI" id="CHEBI:456216"/>
        <dbReference type="EC" id="2.7.11.1"/>
    </reaction>
</comment>
<dbReference type="PANTHER" id="PTHR24348">
    <property type="entry name" value="SERINE/THREONINE-PROTEIN KINASE UNC-51-RELATED"/>
    <property type="match status" value="1"/>
</dbReference>
<dbReference type="InterPro" id="IPR045269">
    <property type="entry name" value="Atg1-like"/>
</dbReference>
<evidence type="ECO:0000256" key="2">
    <source>
        <dbReference type="ARBA" id="ARBA00012513"/>
    </source>
</evidence>
<evidence type="ECO:0000256" key="6">
    <source>
        <dbReference type="ARBA" id="ARBA00022679"/>
    </source>
</evidence>
<dbReference type="GO" id="GO:0000045">
    <property type="term" value="P:autophagosome assembly"/>
    <property type="evidence" value="ECO:0007669"/>
    <property type="project" value="TreeGrafter"/>
</dbReference>
<evidence type="ECO:0000313" key="17">
    <source>
        <dbReference type="Proteomes" id="UP000078343"/>
    </source>
</evidence>
<evidence type="ECO:0000313" key="16">
    <source>
        <dbReference type="EMBL" id="OAP53791.1"/>
    </source>
</evidence>
<gene>
    <name evidence="16" type="ORF">AYL99_12010</name>
</gene>
<keyword evidence="8" id="KW-0418">Kinase</keyword>
<dbReference type="SMART" id="SM00220">
    <property type="entry name" value="S_TKc"/>
    <property type="match status" value="1"/>
</dbReference>
<feature type="region of interest" description="Disordered" evidence="14">
    <location>
        <begin position="786"/>
        <end position="903"/>
    </location>
</feature>
<dbReference type="GO" id="GO:0034045">
    <property type="term" value="C:phagophore assembly site membrane"/>
    <property type="evidence" value="ECO:0007669"/>
    <property type="project" value="UniProtKB-SubCell"/>
</dbReference>
<evidence type="ECO:0000256" key="7">
    <source>
        <dbReference type="ARBA" id="ARBA00022741"/>
    </source>
</evidence>